<dbReference type="UniPathway" id="UPA00219"/>
<dbReference type="NCBIfam" id="TIGR00067">
    <property type="entry name" value="glut_race"/>
    <property type="match status" value="1"/>
</dbReference>
<comment type="caution">
    <text evidence="7">Lacks conserved residue(s) required for the propagation of feature annotation.</text>
</comment>
<evidence type="ECO:0000313" key="8">
    <source>
        <dbReference type="EMBL" id="RYC29689.1"/>
    </source>
</evidence>
<keyword evidence="6 7" id="KW-0961">Cell wall biogenesis/degradation</keyword>
<feature type="binding site" evidence="7">
    <location>
        <begin position="191"/>
        <end position="192"/>
    </location>
    <ligand>
        <name>substrate</name>
    </ligand>
</feature>
<proteinExistence type="inferred from homology"/>
<evidence type="ECO:0000256" key="5">
    <source>
        <dbReference type="ARBA" id="ARBA00023235"/>
    </source>
</evidence>
<dbReference type="GO" id="GO:0008360">
    <property type="term" value="P:regulation of cell shape"/>
    <property type="evidence" value="ECO:0007669"/>
    <property type="project" value="UniProtKB-KW"/>
</dbReference>
<dbReference type="Pfam" id="PF01177">
    <property type="entry name" value="Asp_Glu_race"/>
    <property type="match status" value="1"/>
</dbReference>
<comment type="catalytic activity">
    <reaction evidence="1 7">
        <text>L-glutamate = D-glutamate</text>
        <dbReference type="Rhea" id="RHEA:12813"/>
        <dbReference type="ChEBI" id="CHEBI:29985"/>
        <dbReference type="ChEBI" id="CHEBI:29986"/>
        <dbReference type="EC" id="5.1.1.3"/>
    </reaction>
</comment>
<comment type="caution">
    <text evidence="8">The sequence shown here is derived from an EMBL/GenBank/DDBJ whole genome shotgun (WGS) entry which is preliminary data.</text>
</comment>
<comment type="similarity">
    <text evidence="7">Belongs to the aspartate/glutamate racemases family.</text>
</comment>
<comment type="pathway">
    <text evidence="7">Cell wall biogenesis; peptidoglycan biosynthesis.</text>
</comment>
<dbReference type="RefSeq" id="WP_129229180.1">
    <property type="nucleotide sequence ID" value="NZ_QYBB01000043.1"/>
</dbReference>
<dbReference type="SUPFAM" id="SSF53681">
    <property type="entry name" value="Aspartate/glutamate racemase"/>
    <property type="match status" value="2"/>
</dbReference>
<dbReference type="GO" id="GO:0008881">
    <property type="term" value="F:glutamate racemase activity"/>
    <property type="evidence" value="ECO:0007669"/>
    <property type="project" value="UniProtKB-UniRule"/>
</dbReference>
<evidence type="ECO:0000256" key="6">
    <source>
        <dbReference type="ARBA" id="ARBA00023316"/>
    </source>
</evidence>
<dbReference type="HAMAP" id="MF_00258">
    <property type="entry name" value="Glu_racemase"/>
    <property type="match status" value="1"/>
</dbReference>
<keyword evidence="4 7" id="KW-0573">Peptidoglycan synthesis</keyword>
<evidence type="ECO:0000256" key="4">
    <source>
        <dbReference type="ARBA" id="ARBA00022984"/>
    </source>
</evidence>
<dbReference type="PANTHER" id="PTHR21198:SF2">
    <property type="entry name" value="GLUTAMATE RACEMASE"/>
    <property type="match status" value="1"/>
</dbReference>
<dbReference type="PANTHER" id="PTHR21198">
    <property type="entry name" value="GLUTAMATE RACEMASE"/>
    <property type="match status" value="1"/>
</dbReference>
<dbReference type="GO" id="GO:0009252">
    <property type="term" value="P:peptidoglycan biosynthetic process"/>
    <property type="evidence" value="ECO:0007669"/>
    <property type="project" value="UniProtKB-UniRule"/>
</dbReference>
<keyword evidence="5 7" id="KW-0413">Isomerase</keyword>
<evidence type="ECO:0000256" key="3">
    <source>
        <dbReference type="ARBA" id="ARBA00022960"/>
    </source>
</evidence>
<dbReference type="EMBL" id="QYBB01000043">
    <property type="protein sequence ID" value="RYC29689.1"/>
    <property type="molecule type" value="Genomic_DNA"/>
</dbReference>
<dbReference type="AlphaFoldDB" id="A0A4Q2TZW0"/>
<keyword evidence="9" id="KW-1185">Reference proteome</keyword>
<evidence type="ECO:0000256" key="2">
    <source>
        <dbReference type="ARBA" id="ARBA00013090"/>
    </source>
</evidence>
<dbReference type="EC" id="5.1.1.3" evidence="2 7"/>
<accession>A0A4Q2TZW0</accession>
<gene>
    <name evidence="7 8" type="primary">murI</name>
    <name evidence="8" type="ORF">D3273_22705</name>
</gene>
<evidence type="ECO:0000313" key="9">
    <source>
        <dbReference type="Proteomes" id="UP000290759"/>
    </source>
</evidence>
<name>A0A4Q2TZW0_9HYPH</name>
<dbReference type="Proteomes" id="UP000290759">
    <property type="component" value="Unassembled WGS sequence"/>
</dbReference>
<evidence type="ECO:0000256" key="7">
    <source>
        <dbReference type="HAMAP-Rule" id="MF_00258"/>
    </source>
</evidence>
<dbReference type="OrthoDB" id="9801055at2"/>
<comment type="function">
    <text evidence="7">Provides the (R)-glutamate required for cell wall biosynthesis.</text>
</comment>
<dbReference type="GO" id="GO:0071555">
    <property type="term" value="P:cell wall organization"/>
    <property type="evidence" value="ECO:0007669"/>
    <property type="project" value="UniProtKB-KW"/>
</dbReference>
<feature type="binding site" evidence="7">
    <location>
        <begin position="47"/>
        <end position="48"/>
    </location>
    <ligand>
        <name>substrate</name>
    </ligand>
</feature>
<feature type="binding site" evidence="7">
    <location>
        <begin position="15"/>
        <end position="16"/>
    </location>
    <ligand>
        <name>substrate</name>
    </ligand>
</feature>
<reference evidence="8 9" key="2">
    <citation type="submission" date="2019-02" db="EMBL/GenBank/DDBJ databases">
        <title>'Lichenibacterium ramalinii' gen. nov. sp. nov., 'Lichenibacterium minor' gen. nov. sp. nov.</title>
        <authorList>
            <person name="Pankratov T."/>
        </authorList>
    </citation>
    <scope>NUCLEOTIDE SEQUENCE [LARGE SCALE GENOMIC DNA]</scope>
    <source>
        <strain evidence="8 9">RmlP026</strain>
    </source>
</reference>
<evidence type="ECO:0000256" key="1">
    <source>
        <dbReference type="ARBA" id="ARBA00001602"/>
    </source>
</evidence>
<sequence length="283" mass="29882">MDPVPQNSYPIGILDSGVGGLSILRALQQGLPRESFVYFGDSQNAPYGARSEVEILRLIQHAAALLLQRQIKLLVLGSSTITTVALTDLRSRLTLPIIGTNPAVDLAVDATLSNVVGVLCTRATANGKLLDDLVARFAIPKGVRVLPTWHNDLVPMLERGETDTPALRAILRETLGPLVMAGADQLVLASTHFTWLKPAIRAEFGDAFGFVDSAETVAVEVANILRCEGLSVSTGQGGSTTYLFTGNLGFARAAVAALLNSDSALEATEAQNLVIQSPSPSTP</sequence>
<dbReference type="InterPro" id="IPR015942">
    <property type="entry name" value="Asp/Glu/hydantoin_racemase"/>
</dbReference>
<dbReference type="InterPro" id="IPR004391">
    <property type="entry name" value="Glu_race"/>
</dbReference>
<keyword evidence="3 7" id="KW-0133">Cell shape</keyword>
<protein>
    <recommendedName>
        <fullName evidence="2 7">Glutamate racemase</fullName>
        <ecNumber evidence="2 7">5.1.1.3</ecNumber>
    </recommendedName>
</protein>
<reference evidence="8 9" key="1">
    <citation type="submission" date="2018-12" db="EMBL/GenBank/DDBJ databases">
        <authorList>
            <person name="Grouzdev D.S."/>
            <person name="Krutkina M.S."/>
        </authorList>
    </citation>
    <scope>NUCLEOTIDE SEQUENCE [LARGE SCALE GENOMIC DNA]</scope>
    <source>
        <strain evidence="8 9">RmlP026</strain>
    </source>
</reference>
<dbReference type="Gene3D" id="3.40.50.1860">
    <property type="match status" value="2"/>
</dbReference>
<dbReference type="InterPro" id="IPR001920">
    <property type="entry name" value="Asp/Glu_race"/>
</dbReference>
<organism evidence="8 9">
    <name type="scientific">Lichenibacterium minor</name>
    <dbReference type="NCBI Taxonomy" id="2316528"/>
    <lineage>
        <taxon>Bacteria</taxon>
        <taxon>Pseudomonadati</taxon>
        <taxon>Pseudomonadota</taxon>
        <taxon>Alphaproteobacteria</taxon>
        <taxon>Hyphomicrobiales</taxon>
        <taxon>Lichenihabitantaceae</taxon>
        <taxon>Lichenibacterium</taxon>
    </lineage>
</organism>